<keyword evidence="3" id="KW-1185">Reference proteome</keyword>
<organism evidence="2 3">
    <name type="scientific">Desmophyllum pertusum</name>
    <dbReference type="NCBI Taxonomy" id="174260"/>
    <lineage>
        <taxon>Eukaryota</taxon>
        <taxon>Metazoa</taxon>
        <taxon>Cnidaria</taxon>
        <taxon>Anthozoa</taxon>
        <taxon>Hexacorallia</taxon>
        <taxon>Scleractinia</taxon>
        <taxon>Caryophylliina</taxon>
        <taxon>Caryophylliidae</taxon>
        <taxon>Desmophyllum</taxon>
    </lineage>
</organism>
<dbReference type="EMBL" id="MU826829">
    <property type="protein sequence ID" value="KAJ7374136.1"/>
    <property type="molecule type" value="Genomic_DNA"/>
</dbReference>
<dbReference type="Proteomes" id="UP001163046">
    <property type="component" value="Unassembled WGS sequence"/>
</dbReference>
<reference evidence="2" key="1">
    <citation type="submission" date="2023-01" db="EMBL/GenBank/DDBJ databases">
        <title>Genome assembly of the deep-sea coral Lophelia pertusa.</title>
        <authorList>
            <person name="Herrera S."/>
            <person name="Cordes E."/>
        </authorList>
    </citation>
    <scope>NUCLEOTIDE SEQUENCE</scope>
    <source>
        <strain evidence="2">USNM1676648</strain>
        <tissue evidence="2">Polyp</tissue>
    </source>
</reference>
<dbReference type="AlphaFoldDB" id="A0A9W9Z350"/>
<gene>
    <name evidence="2" type="ORF">OS493_009473</name>
</gene>
<feature type="region of interest" description="Disordered" evidence="1">
    <location>
        <begin position="36"/>
        <end position="74"/>
    </location>
</feature>
<protein>
    <submittedName>
        <fullName evidence="2">Uncharacterized protein</fullName>
    </submittedName>
</protein>
<name>A0A9W9Z350_9CNID</name>
<evidence type="ECO:0000256" key="1">
    <source>
        <dbReference type="SAM" id="MobiDB-lite"/>
    </source>
</evidence>
<evidence type="ECO:0000313" key="3">
    <source>
        <dbReference type="Proteomes" id="UP001163046"/>
    </source>
</evidence>
<sequence>MGRRFCGSTPKLSFIPDSSIAYVNVGNSNGNSNGNGFGYTNGTGTHAAARRTSLGAQLDTTIRPAKRRKTKRSL</sequence>
<feature type="compositionally biased region" description="Basic residues" evidence="1">
    <location>
        <begin position="64"/>
        <end position="74"/>
    </location>
</feature>
<accession>A0A9W9Z350</accession>
<proteinExistence type="predicted"/>
<comment type="caution">
    <text evidence="2">The sequence shown here is derived from an EMBL/GenBank/DDBJ whole genome shotgun (WGS) entry which is preliminary data.</text>
</comment>
<evidence type="ECO:0000313" key="2">
    <source>
        <dbReference type="EMBL" id="KAJ7374136.1"/>
    </source>
</evidence>